<feature type="transmembrane region" description="Helical" evidence="2">
    <location>
        <begin position="28"/>
        <end position="48"/>
    </location>
</feature>
<keyword evidence="2" id="KW-0472">Membrane</keyword>
<accession>A0A9P8IF42</accession>
<proteinExistence type="predicted"/>
<sequence length="322" mass="36087">MASNEPGRSSRPKYSMVDLYVQKDRVRWYWRATSIAAPGLMLLGFVVFPSSWSDPSRMKLNTNSVSAFSISMLLLGFATTCLLCWKCRSWLFQLDAILIPSAFACSVGLVNVAYNCAVYGTTWNTMSVAAVSLAAASATIYTIAAISTARNIDTIRKREARLRDPNTWHEDSSLLPEDELTRQQLLRLLLKNDAERPPSSGTNLSTFRIDIPEYRVEDEEEGHLARPRSAYSPRSRSGSRTSMDYHLSPSDYLPPSDRRPGPTAYQTLSPMSPTNRPPSPGRGRSQTRGARRQEIEAGQRRPEDVNLVPRINRVQTETWGPI</sequence>
<keyword evidence="4" id="KW-1185">Reference proteome</keyword>
<feature type="compositionally biased region" description="Polar residues" evidence="1">
    <location>
        <begin position="264"/>
        <end position="274"/>
    </location>
</feature>
<feature type="compositionally biased region" description="Basic and acidic residues" evidence="1">
    <location>
        <begin position="291"/>
        <end position="304"/>
    </location>
</feature>
<feature type="transmembrane region" description="Helical" evidence="2">
    <location>
        <begin position="126"/>
        <end position="149"/>
    </location>
</feature>
<evidence type="ECO:0000313" key="3">
    <source>
        <dbReference type="EMBL" id="KAH0548590.1"/>
    </source>
</evidence>
<feature type="compositionally biased region" description="Low complexity" evidence="1">
    <location>
        <begin position="227"/>
        <end position="240"/>
    </location>
</feature>
<organism evidence="3 4">
    <name type="scientific">Trichoglossum hirsutum</name>
    <dbReference type="NCBI Taxonomy" id="265104"/>
    <lineage>
        <taxon>Eukaryota</taxon>
        <taxon>Fungi</taxon>
        <taxon>Dikarya</taxon>
        <taxon>Ascomycota</taxon>
        <taxon>Pezizomycotina</taxon>
        <taxon>Geoglossomycetes</taxon>
        <taxon>Geoglossales</taxon>
        <taxon>Geoglossaceae</taxon>
        <taxon>Trichoglossum</taxon>
    </lineage>
</organism>
<evidence type="ECO:0000313" key="4">
    <source>
        <dbReference type="Proteomes" id="UP000750711"/>
    </source>
</evidence>
<protein>
    <submittedName>
        <fullName evidence="3">Uncharacterized protein</fullName>
    </submittedName>
</protein>
<keyword evidence="2" id="KW-1133">Transmembrane helix</keyword>
<feature type="transmembrane region" description="Helical" evidence="2">
    <location>
        <begin position="68"/>
        <end position="85"/>
    </location>
</feature>
<dbReference type="EMBL" id="JAGHQM010002508">
    <property type="protein sequence ID" value="KAH0548590.1"/>
    <property type="molecule type" value="Genomic_DNA"/>
</dbReference>
<keyword evidence="2" id="KW-0812">Transmembrane</keyword>
<dbReference type="AlphaFoldDB" id="A0A9P8IF42"/>
<comment type="caution">
    <text evidence="3">The sequence shown here is derived from an EMBL/GenBank/DDBJ whole genome shotgun (WGS) entry which is preliminary data.</text>
</comment>
<feature type="region of interest" description="Disordered" evidence="1">
    <location>
        <begin position="217"/>
        <end position="304"/>
    </location>
</feature>
<dbReference type="Proteomes" id="UP000750711">
    <property type="component" value="Unassembled WGS sequence"/>
</dbReference>
<evidence type="ECO:0000256" key="1">
    <source>
        <dbReference type="SAM" id="MobiDB-lite"/>
    </source>
</evidence>
<name>A0A9P8IF42_9PEZI</name>
<feature type="transmembrane region" description="Helical" evidence="2">
    <location>
        <begin position="97"/>
        <end position="120"/>
    </location>
</feature>
<gene>
    <name evidence="3" type="ORF">GP486_007866</name>
</gene>
<reference evidence="3" key="1">
    <citation type="submission" date="2021-03" db="EMBL/GenBank/DDBJ databases">
        <title>Comparative genomics and phylogenomic investigation of the class Geoglossomycetes provide insights into ecological specialization and systematics.</title>
        <authorList>
            <person name="Melie T."/>
            <person name="Pirro S."/>
            <person name="Miller A.N."/>
            <person name="Quandt A."/>
        </authorList>
    </citation>
    <scope>NUCLEOTIDE SEQUENCE</scope>
    <source>
        <strain evidence="3">CAQ_001_2017</strain>
    </source>
</reference>
<evidence type="ECO:0000256" key="2">
    <source>
        <dbReference type="SAM" id="Phobius"/>
    </source>
</evidence>